<accession>A0AAU7K8U7</accession>
<sequence length="711" mass="80846">MMLKAEGKNWIRNLRIRWVSFYLFAIVSVALATALVLSVMGVYLLHYSPWFFAIVFPVILGISFYIKPIWKTTDQDISRFVNNRYPELEESADLVLENHANLTLLQQLQRSKIENIIPKLPEPKEPLRKLYSGLLILFAGLLISFGITQIPFPKSESLRDREKANQILTIKENIPAEISDFNATIIPPAYTGKGERKQKQFTIAAETGARINWKIETNIGIKKLSLIFNNREIVPLKSLNTAHTQWTFSKTINNSGFYQLDLDGKKSDLYQIEVVPDLPVTIKITQPKQHTTIDIGQPQKFDLKVSLSDDYGINDAFISATMASGKGEGVSFTEKKLSFDANFGNRKNISLGKLIDLKNLGMKPGDELYFFIKAMDNHGQSSRSDVYFVSIVDTAELMSLAGMTSGVNLVPEYFRSERQIIIDTEKLLKEQSSIPIQTFKNRSNDIGIDQKLLRLRYGQFLGEENETEIGGDHEDHDEHAEHKAQGEKFGDVSNIMDKYAHKHDIAEDATFFEPEIKAQLKAVLTEMWNAELRLRTYKPQEALPYEYKALRLLKDLQQKSRAYVAKTTIKTAALKPEKRLSGELDKITQPVRKMSSEQKEKRTITLKTALARLENRKTGQKFTEQDLFLLNETEKYMIGAAADHPATYLNALSSLRKLSTGNKLVISDIDLVEQAMQKMINTEVPKPQTQNAGQASALYQNYFKNLNKTER</sequence>
<keyword evidence="1" id="KW-1133">Transmembrane helix</keyword>
<keyword evidence="1" id="KW-0472">Membrane</keyword>
<evidence type="ECO:0000313" key="2">
    <source>
        <dbReference type="EMBL" id="XBO48659.1"/>
    </source>
</evidence>
<protein>
    <submittedName>
        <fullName evidence="2">DUF4175 family protein</fullName>
    </submittedName>
</protein>
<feature type="transmembrane region" description="Helical" evidence="1">
    <location>
        <begin position="50"/>
        <end position="70"/>
    </location>
</feature>
<name>A0AAU7K8U7_9SPHI</name>
<dbReference type="AlphaFoldDB" id="A0AAU7K8U7"/>
<dbReference type="RefSeq" id="WP_406826009.1">
    <property type="nucleotide sequence ID" value="NZ_CP157485.1"/>
</dbReference>
<proteinExistence type="predicted"/>
<reference evidence="2" key="1">
    <citation type="submission" date="2024-05" db="EMBL/GenBank/DDBJ databases">
        <authorList>
            <person name="Kim S."/>
            <person name="Heo J."/>
            <person name="Choi H."/>
            <person name="Choi Y."/>
            <person name="Kwon S.-W."/>
            <person name="Kim Y."/>
        </authorList>
    </citation>
    <scope>NUCLEOTIDE SEQUENCE</scope>
    <source>
        <strain evidence="2">KACC 23697</strain>
    </source>
</reference>
<gene>
    <name evidence="2" type="ORF">ABEG20_03480</name>
</gene>
<organism evidence="2">
    <name type="scientific">Pedobacter sp. KACC 23697</name>
    <dbReference type="NCBI Taxonomy" id="3149230"/>
    <lineage>
        <taxon>Bacteria</taxon>
        <taxon>Pseudomonadati</taxon>
        <taxon>Bacteroidota</taxon>
        <taxon>Sphingobacteriia</taxon>
        <taxon>Sphingobacteriales</taxon>
        <taxon>Sphingobacteriaceae</taxon>
        <taxon>Pedobacter</taxon>
    </lineage>
</organism>
<dbReference type="EMBL" id="CP157485">
    <property type="protein sequence ID" value="XBO48659.1"/>
    <property type="molecule type" value="Genomic_DNA"/>
</dbReference>
<feature type="transmembrane region" description="Helical" evidence="1">
    <location>
        <begin position="21"/>
        <end position="44"/>
    </location>
</feature>
<feature type="transmembrane region" description="Helical" evidence="1">
    <location>
        <begin position="130"/>
        <end position="152"/>
    </location>
</feature>
<evidence type="ECO:0000256" key="1">
    <source>
        <dbReference type="SAM" id="Phobius"/>
    </source>
</evidence>
<keyword evidence="1" id="KW-0812">Transmembrane</keyword>